<reference evidence="6 7" key="1">
    <citation type="submission" date="2016-01" db="EMBL/GenBank/DDBJ databases">
        <title>The new phylogeny of the genus Mycobacterium.</title>
        <authorList>
            <person name="Tarcisio F."/>
            <person name="Conor M."/>
            <person name="Antonella G."/>
            <person name="Elisabetta G."/>
            <person name="Giulia F.S."/>
            <person name="Sara T."/>
            <person name="Anna F."/>
            <person name="Clotilde B."/>
            <person name="Roberto B."/>
            <person name="Veronica D.S."/>
            <person name="Fabio R."/>
            <person name="Monica P."/>
            <person name="Olivier J."/>
            <person name="Enrico T."/>
            <person name="Nicola S."/>
        </authorList>
    </citation>
    <scope>NUCLEOTIDE SEQUENCE [LARGE SCALE GENOMIC DNA]</scope>
    <source>
        <strain evidence="6 7">DSM 45176</strain>
    </source>
</reference>
<feature type="binding site" evidence="5">
    <location>
        <position position="145"/>
    </location>
    <ligand>
        <name>dimethylallyl diphosphate</name>
        <dbReference type="ChEBI" id="CHEBI:57623"/>
    </ligand>
</feature>
<dbReference type="GO" id="GO:0046872">
    <property type="term" value="F:metal ion binding"/>
    <property type="evidence" value="ECO:0007669"/>
    <property type="project" value="UniProtKB-KW"/>
</dbReference>
<dbReference type="InterPro" id="IPR003451">
    <property type="entry name" value="LytB/IspH"/>
</dbReference>
<evidence type="ECO:0000256" key="4">
    <source>
        <dbReference type="ARBA" id="ARBA00023014"/>
    </source>
</evidence>
<feature type="binding site" evidence="5">
    <location>
        <position position="287"/>
    </location>
    <ligand>
        <name>dimethylallyl diphosphate</name>
        <dbReference type="ChEBI" id="CHEBI:57623"/>
    </ligand>
</feature>
<feature type="active site" description="Proton donor" evidence="5">
    <location>
        <position position="147"/>
    </location>
</feature>
<keyword evidence="7" id="KW-1185">Reference proteome</keyword>
<dbReference type="Pfam" id="PF02401">
    <property type="entry name" value="LYTB"/>
    <property type="match status" value="1"/>
</dbReference>
<comment type="pathway">
    <text evidence="5">Isoprenoid biosynthesis; dimethylallyl diphosphate biosynthesis; dimethylallyl diphosphate from (2E)-4-hydroxy-3-methylbutenyl diphosphate: step 1/1.</text>
</comment>
<feature type="binding site" evidence="5">
    <location>
        <position position="29"/>
    </location>
    <ligand>
        <name>[4Fe-4S] cluster</name>
        <dbReference type="ChEBI" id="CHEBI:49883"/>
    </ligand>
</feature>
<feature type="binding site" evidence="5">
    <location>
        <position position="243"/>
    </location>
    <ligand>
        <name>dimethylallyl diphosphate</name>
        <dbReference type="ChEBI" id="CHEBI:57623"/>
    </ligand>
</feature>
<dbReference type="STRING" id="486698.AWC22_21860"/>
<dbReference type="Gene3D" id="3.40.50.11270">
    <property type="match status" value="1"/>
</dbReference>
<evidence type="ECO:0000313" key="7">
    <source>
        <dbReference type="Proteomes" id="UP000193087"/>
    </source>
</evidence>
<dbReference type="CDD" id="cd13944">
    <property type="entry name" value="lytB_ispH"/>
    <property type="match status" value="1"/>
</dbReference>
<name>A0A1X2CJ93_9MYCO</name>
<feature type="binding site" evidence="5">
    <location>
        <position position="244"/>
    </location>
    <ligand>
        <name>dimethylallyl diphosphate</name>
        <dbReference type="ChEBI" id="CHEBI:57623"/>
    </ligand>
</feature>
<feature type="binding site" evidence="5">
    <location>
        <position position="215"/>
    </location>
    <ligand>
        <name>[4Fe-4S] cluster</name>
        <dbReference type="ChEBI" id="CHEBI:49883"/>
    </ligand>
</feature>
<sequence length="329" mass="34736">MELTTPAAGGGAPEGEDTTVLLASPRSFCAGVQRAIETVERILQQAAGPVYVRKQIVHNTFVVAELQSRGAIFVDELDDIPDPAPPGAVVVFSAHGVSPAVRAAADQRELQVVDATCPLVTKVHAEAARFAARGDTVVLIGHRGHEESEGTLGVAPQSTVLVETAADVAALNLPADAQVSYLTQTTLAVDETAEVIAALRLRFPTLGEPPSDDICYATTNRQRAVQSILKDCDVLLVVGSQNSSNSQRLVEIAQRRGSAAYLIDGPEDINPDWLDGAETIGVTAGASAPPLMVDRVVETLSERGPIIVEERSVATETARFALPKQVRRA</sequence>
<evidence type="ECO:0000313" key="6">
    <source>
        <dbReference type="EMBL" id="ORW76007.1"/>
    </source>
</evidence>
<keyword evidence="4 5" id="KW-0411">Iron-sulfur</keyword>
<feature type="binding site" evidence="5">
    <location>
        <position position="95"/>
    </location>
    <ligand>
        <name>dimethylallyl diphosphate</name>
        <dbReference type="ChEBI" id="CHEBI:57623"/>
    </ligand>
</feature>
<dbReference type="PANTHER" id="PTHR30426">
    <property type="entry name" value="4-HYDROXY-3-METHYLBUT-2-ENYL DIPHOSPHATE REDUCTASE"/>
    <property type="match status" value="1"/>
</dbReference>
<comment type="pathway">
    <text evidence="5">Isoprenoid biosynthesis; isopentenyl diphosphate biosynthesis via DXP pathway; isopentenyl diphosphate from 1-deoxy-D-xylulose 5-phosphate: step 6/6.</text>
</comment>
<feature type="binding site" evidence="5">
    <location>
        <position position="95"/>
    </location>
    <ligand>
        <name>(2E)-4-hydroxy-3-methylbut-2-enyl diphosphate</name>
        <dbReference type="ChEBI" id="CHEBI:128753"/>
    </ligand>
</feature>
<dbReference type="GO" id="GO:0051539">
    <property type="term" value="F:4 iron, 4 sulfur cluster binding"/>
    <property type="evidence" value="ECO:0007669"/>
    <property type="project" value="UniProtKB-UniRule"/>
</dbReference>
<proteinExistence type="inferred from homology"/>
<dbReference type="GO" id="GO:0019288">
    <property type="term" value="P:isopentenyl diphosphate biosynthetic process, methylerythritol 4-phosphate pathway"/>
    <property type="evidence" value="ECO:0007669"/>
    <property type="project" value="UniProtKB-UniRule"/>
</dbReference>
<feature type="binding site" evidence="5">
    <location>
        <position position="58"/>
    </location>
    <ligand>
        <name>dimethylallyl diphosphate</name>
        <dbReference type="ChEBI" id="CHEBI:57623"/>
    </ligand>
</feature>
<dbReference type="GO" id="GO:0050992">
    <property type="term" value="P:dimethylallyl diphosphate biosynthetic process"/>
    <property type="evidence" value="ECO:0007669"/>
    <property type="project" value="UniProtKB-UniRule"/>
</dbReference>
<organism evidence="6 7">
    <name type="scientific">Mycobacterium riyadhense</name>
    <dbReference type="NCBI Taxonomy" id="486698"/>
    <lineage>
        <taxon>Bacteria</taxon>
        <taxon>Bacillati</taxon>
        <taxon>Actinomycetota</taxon>
        <taxon>Actinomycetes</taxon>
        <taxon>Mycobacteriales</taxon>
        <taxon>Mycobacteriaceae</taxon>
        <taxon>Mycobacterium</taxon>
    </lineage>
</organism>
<feature type="binding site" evidence="5">
    <location>
        <position position="185"/>
    </location>
    <ligand>
        <name>(2E)-4-hydroxy-3-methylbut-2-enyl diphosphate</name>
        <dbReference type="ChEBI" id="CHEBI:128753"/>
    </ligand>
</feature>
<feature type="binding site" evidence="5">
    <location>
        <position position="58"/>
    </location>
    <ligand>
        <name>(2E)-4-hydroxy-3-methylbut-2-enyl diphosphate</name>
        <dbReference type="ChEBI" id="CHEBI:128753"/>
    </ligand>
</feature>
<keyword evidence="1 5" id="KW-0004">4Fe-4S</keyword>
<feature type="binding site" evidence="5">
    <location>
        <position position="117"/>
    </location>
    <ligand>
        <name>[4Fe-4S] cluster</name>
        <dbReference type="ChEBI" id="CHEBI:49883"/>
    </ligand>
</feature>
<feature type="binding site" evidence="5">
    <location>
        <position position="145"/>
    </location>
    <ligand>
        <name>isopentenyl diphosphate</name>
        <dbReference type="ChEBI" id="CHEBI:128769"/>
    </ligand>
</feature>
<dbReference type="HAMAP" id="MF_00191">
    <property type="entry name" value="IspH"/>
    <property type="match status" value="1"/>
</dbReference>
<keyword evidence="2 5" id="KW-0479">Metal-binding</keyword>
<feature type="binding site" evidence="5">
    <location>
        <position position="58"/>
    </location>
    <ligand>
        <name>isopentenyl diphosphate</name>
        <dbReference type="ChEBI" id="CHEBI:128769"/>
    </ligand>
</feature>
<feature type="binding site" evidence="5">
    <location>
        <position position="287"/>
    </location>
    <ligand>
        <name>(2E)-4-hydroxy-3-methylbut-2-enyl diphosphate</name>
        <dbReference type="ChEBI" id="CHEBI:128753"/>
    </ligand>
</feature>
<comment type="caution">
    <text evidence="6">The sequence shown here is derived from an EMBL/GenBank/DDBJ whole genome shotgun (WGS) entry which is preliminary data.</text>
</comment>
<keyword evidence="3 5" id="KW-0408">Iron</keyword>
<protein>
    <recommendedName>
        <fullName evidence="5">4-hydroxy-3-methylbut-2-enyl diphosphate reductase</fullName>
        <shortName evidence="5">HMBPP reductase</shortName>
        <ecNumber evidence="5">1.17.7.4</ecNumber>
    </recommendedName>
</protein>
<dbReference type="NCBIfam" id="NF002190">
    <property type="entry name" value="PRK01045.1-4"/>
    <property type="match status" value="1"/>
</dbReference>
<evidence type="ECO:0000256" key="3">
    <source>
        <dbReference type="ARBA" id="ARBA00023004"/>
    </source>
</evidence>
<dbReference type="PANTHER" id="PTHR30426:SF0">
    <property type="entry name" value="4-HYDROXY-3-METHYLBUT-2-ENYL DIPHOSPHATE REDUCTASE"/>
    <property type="match status" value="1"/>
</dbReference>
<accession>A0A1X2CJ93</accession>
<feature type="binding site" evidence="5">
    <location>
        <position position="245"/>
    </location>
    <ligand>
        <name>isopentenyl diphosphate</name>
        <dbReference type="ChEBI" id="CHEBI:128769"/>
    </ligand>
</feature>
<feature type="binding site" evidence="5">
    <location>
        <position position="244"/>
    </location>
    <ligand>
        <name>(2E)-4-hydroxy-3-methylbut-2-enyl diphosphate</name>
        <dbReference type="ChEBI" id="CHEBI:128753"/>
    </ligand>
</feature>
<dbReference type="GO" id="GO:0051745">
    <property type="term" value="F:4-hydroxy-3-methylbut-2-enyl diphosphate reductase activity"/>
    <property type="evidence" value="ECO:0007669"/>
    <property type="project" value="UniProtKB-UniRule"/>
</dbReference>
<feature type="binding site" evidence="5">
    <location>
        <position position="245"/>
    </location>
    <ligand>
        <name>dimethylallyl diphosphate</name>
        <dbReference type="ChEBI" id="CHEBI:57623"/>
    </ligand>
</feature>
<dbReference type="GO" id="GO:0016114">
    <property type="term" value="P:terpenoid biosynthetic process"/>
    <property type="evidence" value="ECO:0007669"/>
    <property type="project" value="UniProtKB-UniRule"/>
</dbReference>
<dbReference type="AlphaFoldDB" id="A0A1X2CJ93"/>
<keyword evidence="5" id="KW-0560">Oxidoreductase</keyword>
<feature type="binding site" evidence="5">
    <location>
        <position position="245"/>
    </location>
    <ligand>
        <name>(2E)-4-hydroxy-3-methylbut-2-enyl diphosphate</name>
        <dbReference type="ChEBI" id="CHEBI:128753"/>
    </ligand>
</feature>
<comment type="cofactor">
    <cofactor evidence="5">
        <name>[4Fe-4S] cluster</name>
        <dbReference type="ChEBI" id="CHEBI:49883"/>
    </cofactor>
    <text evidence="5">Binds 1 [4Fe-4S] cluster per subunit.</text>
</comment>
<dbReference type="Gene3D" id="3.40.1010.20">
    <property type="entry name" value="4-hydroxy-3-methylbut-2-enyl diphosphate reductase, catalytic domain"/>
    <property type="match status" value="2"/>
</dbReference>
<feature type="binding site" evidence="5">
    <location>
        <position position="243"/>
    </location>
    <ligand>
        <name>isopentenyl diphosphate</name>
        <dbReference type="ChEBI" id="CHEBI:128769"/>
    </ligand>
</feature>
<comment type="catalytic activity">
    <reaction evidence="5">
        <text>isopentenyl diphosphate + 2 oxidized [2Fe-2S]-[ferredoxin] + H2O = (2E)-4-hydroxy-3-methylbut-2-enyl diphosphate + 2 reduced [2Fe-2S]-[ferredoxin] + 2 H(+)</text>
        <dbReference type="Rhea" id="RHEA:24488"/>
        <dbReference type="Rhea" id="RHEA-COMP:10000"/>
        <dbReference type="Rhea" id="RHEA-COMP:10001"/>
        <dbReference type="ChEBI" id="CHEBI:15377"/>
        <dbReference type="ChEBI" id="CHEBI:15378"/>
        <dbReference type="ChEBI" id="CHEBI:33737"/>
        <dbReference type="ChEBI" id="CHEBI:33738"/>
        <dbReference type="ChEBI" id="CHEBI:128753"/>
        <dbReference type="ChEBI" id="CHEBI:128769"/>
        <dbReference type="EC" id="1.17.7.4"/>
    </reaction>
</comment>
<dbReference type="Proteomes" id="UP000193087">
    <property type="component" value="Unassembled WGS sequence"/>
</dbReference>
<dbReference type="EMBL" id="LQPQ01000105">
    <property type="protein sequence ID" value="ORW76007.1"/>
    <property type="molecule type" value="Genomic_DNA"/>
</dbReference>
<keyword evidence="5" id="KW-0414">Isoprene biosynthesis</keyword>
<dbReference type="UniPathway" id="UPA00059">
    <property type="reaction ID" value="UER00105"/>
</dbReference>
<comment type="catalytic activity">
    <reaction evidence="5">
        <text>dimethylallyl diphosphate + 2 oxidized [2Fe-2S]-[ferredoxin] + H2O = (2E)-4-hydroxy-3-methylbut-2-enyl diphosphate + 2 reduced [2Fe-2S]-[ferredoxin] + 2 H(+)</text>
        <dbReference type="Rhea" id="RHEA:24825"/>
        <dbReference type="Rhea" id="RHEA-COMP:10000"/>
        <dbReference type="Rhea" id="RHEA-COMP:10001"/>
        <dbReference type="ChEBI" id="CHEBI:15377"/>
        <dbReference type="ChEBI" id="CHEBI:15378"/>
        <dbReference type="ChEBI" id="CHEBI:33737"/>
        <dbReference type="ChEBI" id="CHEBI:33738"/>
        <dbReference type="ChEBI" id="CHEBI:57623"/>
        <dbReference type="ChEBI" id="CHEBI:128753"/>
        <dbReference type="EC" id="1.17.7.4"/>
    </reaction>
</comment>
<dbReference type="EC" id="1.17.7.4" evidence="5"/>
<dbReference type="NCBIfam" id="NF002188">
    <property type="entry name" value="PRK01045.1-2"/>
    <property type="match status" value="1"/>
</dbReference>
<dbReference type="NCBIfam" id="TIGR00216">
    <property type="entry name" value="ispH_lytB"/>
    <property type="match status" value="1"/>
</dbReference>
<gene>
    <name evidence="5" type="primary">ispH</name>
    <name evidence="6" type="ORF">AWC22_21860</name>
</gene>
<comment type="similarity">
    <text evidence="5">Belongs to the IspH family.</text>
</comment>
<feature type="binding site" evidence="5">
    <location>
        <position position="287"/>
    </location>
    <ligand>
        <name>isopentenyl diphosphate</name>
        <dbReference type="ChEBI" id="CHEBI:128769"/>
    </ligand>
</feature>
<feature type="binding site" evidence="5">
    <location>
        <position position="95"/>
    </location>
    <ligand>
        <name>isopentenyl diphosphate</name>
        <dbReference type="ChEBI" id="CHEBI:128769"/>
    </ligand>
</feature>
<feature type="binding site" evidence="5">
    <location>
        <position position="145"/>
    </location>
    <ligand>
        <name>(2E)-4-hydroxy-3-methylbut-2-enyl diphosphate</name>
        <dbReference type="ChEBI" id="CHEBI:128753"/>
    </ligand>
</feature>
<evidence type="ECO:0000256" key="1">
    <source>
        <dbReference type="ARBA" id="ARBA00022485"/>
    </source>
</evidence>
<evidence type="ECO:0000256" key="2">
    <source>
        <dbReference type="ARBA" id="ARBA00022723"/>
    </source>
</evidence>
<feature type="binding site" evidence="5">
    <location>
        <position position="244"/>
    </location>
    <ligand>
        <name>isopentenyl diphosphate</name>
        <dbReference type="ChEBI" id="CHEBI:128769"/>
    </ligand>
</feature>
<comment type="function">
    <text evidence="5">Catalyzes the conversion of 1-hydroxy-2-methyl-2-(E)-butenyl 4-diphosphate (HMBPP) into a mixture of isopentenyl diphosphate (IPP) and dimethylallyl diphosphate (DMAPP). Acts in the terminal step of the DOXP/MEP pathway for isoprenoid precursor biosynthesis.</text>
</comment>
<dbReference type="UniPathway" id="UPA00056">
    <property type="reaction ID" value="UER00097"/>
</dbReference>
<feature type="binding site" evidence="5">
    <location>
        <position position="243"/>
    </location>
    <ligand>
        <name>(2E)-4-hydroxy-3-methylbut-2-enyl diphosphate</name>
        <dbReference type="ChEBI" id="CHEBI:128753"/>
    </ligand>
</feature>
<evidence type="ECO:0000256" key="5">
    <source>
        <dbReference type="HAMAP-Rule" id="MF_00191"/>
    </source>
</evidence>